<dbReference type="SUPFAM" id="SSF54001">
    <property type="entry name" value="Cysteine proteinases"/>
    <property type="match status" value="1"/>
</dbReference>
<feature type="domain" description="NlpC/P60" evidence="6">
    <location>
        <begin position="28"/>
        <end position="147"/>
    </location>
</feature>
<feature type="chain" id="PRO_5045647547" evidence="5">
    <location>
        <begin position="23"/>
        <end position="147"/>
    </location>
</feature>
<gene>
    <name evidence="7" type="ORF">SM124_09050</name>
</gene>
<reference evidence="7 8" key="1">
    <citation type="submission" date="2023-11" db="EMBL/GenBank/DDBJ databases">
        <title>Bacillus jintuensis, isolated from a mudflat on the Beibu Gulf coast.</title>
        <authorList>
            <person name="Li M."/>
        </authorList>
    </citation>
    <scope>NUCLEOTIDE SEQUENCE [LARGE SCALE GENOMIC DNA]</scope>
    <source>
        <strain evidence="7 8">31A1R</strain>
    </source>
</reference>
<comment type="similarity">
    <text evidence="1">Belongs to the peptidase C40 family.</text>
</comment>
<dbReference type="EMBL" id="JAXOFX010000004">
    <property type="protein sequence ID" value="MDZ5471895.1"/>
    <property type="molecule type" value="Genomic_DNA"/>
</dbReference>
<dbReference type="InterPro" id="IPR038765">
    <property type="entry name" value="Papain-like_cys_pep_sf"/>
</dbReference>
<sequence>MKKVLLASILSISLLFSGLIGTNEVEASSSGANAASIGKKYIGTPYKYGGMSPNGFDCSGFVGYVFKKAGEPIPRSSREIYKKGKNVAKKSLKKGDLLFFNTSGKGVSHVAIYVGKGQFIHSANKGVKIDSLSSTYWKTRYIGAKRI</sequence>
<accession>A0ABU5IXR4</accession>
<evidence type="ECO:0000313" key="7">
    <source>
        <dbReference type="EMBL" id="MDZ5471895.1"/>
    </source>
</evidence>
<dbReference type="InterPro" id="IPR051202">
    <property type="entry name" value="Peptidase_C40"/>
</dbReference>
<protein>
    <submittedName>
        <fullName evidence="7">C40 family peptidase</fullName>
    </submittedName>
</protein>
<evidence type="ECO:0000313" key="8">
    <source>
        <dbReference type="Proteomes" id="UP001290455"/>
    </source>
</evidence>
<dbReference type="InterPro" id="IPR000064">
    <property type="entry name" value="NLP_P60_dom"/>
</dbReference>
<evidence type="ECO:0000256" key="1">
    <source>
        <dbReference type="ARBA" id="ARBA00007074"/>
    </source>
</evidence>
<keyword evidence="5" id="KW-0732">Signal</keyword>
<organism evidence="7 8">
    <name type="scientific">Robertmurraya mangrovi</name>
    <dbReference type="NCBI Taxonomy" id="3098077"/>
    <lineage>
        <taxon>Bacteria</taxon>
        <taxon>Bacillati</taxon>
        <taxon>Bacillota</taxon>
        <taxon>Bacilli</taxon>
        <taxon>Bacillales</taxon>
        <taxon>Bacillaceae</taxon>
        <taxon>Robertmurraya</taxon>
    </lineage>
</organism>
<dbReference type="PANTHER" id="PTHR47053">
    <property type="entry name" value="MUREIN DD-ENDOPEPTIDASE MEPH-RELATED"/>
    <property type="match status" value="1"/>
</dbReference>
<keyword evidence="8" id="KW-1185">Reference proteome</keyword>
<dbReference type="Proteomes" id="UP001290455">
    <property type="component" value="Unassembled WGS sequence"/>
</dbReference>
<evidence type="ECO:0000256" key="2">
    <source>
        <dbReference type="ARBA" id="ARBA00022670"/>
    </source>
</evidence>
<name>A0ABU5IXR4_9BACI</name>
<evidence type="ECO:0000256" key="4">
    <source>
        <dbReference type="ARBA" id="ARBA00022807"/>
    </source>
</evidence>
<evidence type="ECO:0000259" key="6">
    <source>
        <dbReference type="PROSITE" id="PS51935"/>
    </source>
</evidence>
<dbReference type="Pfam" id="PF00877">
    <property type="entry name" value="NLPC_P60"/>
    <property type="match status" value="1"/>
</dbReference>
<keyword evidence="4" id="KW-0788">Thiol protease</keyword>
<comment type="caution">
    <text evidence="7">The sequence shown here is derived from an EMBL/GenBank/DDBJ whole genome shotgun (WGS) entry which is preliminary data.</text>
</comment>
<evidence type="ECO:0000256" key="3">
    <source>
        <dbReference type="ARBA" id="ARBA00022801"/>
    </source>
</evidence>
<feature type="signal peptide" evidence="5">
    <location>
        <begin position="1"/>
        <end position="22"/>
    </location>
</feature>
<keyword evidence="2" id="KW-0645">Protease</keyword>
<dbReference type="RefSeq" id="WP_322446184.1">
    <property type="nucleotide sequence ID" value="NZ_JAXOFX010000004.1"/>
</dbReference>
<dbReference type="PANTHER" id="PTHR47053:SF1">
    <property type="entry name" value="MUREIN DD-ENDOPEPTIDASE MEPH-RELATED"/>
    <property type="match status" value="1"/>
</dbReference>
<keyword evidence="3" id="KW-0378">Hydrolase</keyword>
<evidence type="ECO:0000256" key="5">
    <source>
        <dbReference type="SAM" id="SignalP"/>
    </source>
</evidence>
<proteinExistence type="inferred from homology"/>
<dbReference type="PROSITE" id="PS51935">
    <property type="entry name" value="NLPC_P60"/>
    <property type="match status" value="1"/>
</dbReference>
<dbReference type="Gene3D" id="3.90.1720.10">
    <property type="entry name" value="endopeptidase domain like (from Nostoc punctiforme)"/>
    <property type="match status" value="1"/>
</dbReference>